<protein>
    <submittedName>
        <fullName evidence="2">Uncharacterized protein</fullName>
    </submittedName>
</protein>
<feature type="compositionally biased region" description="Polar residues" evidence="1">
    <location>
        <begin position="384"/>
        <end position="393"/>
    </location>
</feature>
<feature type="compositionally biased region" description="Low complexity" evidence="1">
    <location>
        <begin position="371"/>
        <end position="383"/>
    </location>
</feature>
<evidence type="ECO:0000256" key="1">
    <source>
        <dbReference type="SAM" id="MobiDB-lite"/>
    </source>
</evidence>
<feature type="compositionally biased region" description="Acidic residues" evidence="1">
    <location>
        <begin position="96"/>
        <end position="109"/>
    </location>
</feature>
<gene>
    <name evidence="2" type="ORF">FA15DRAFT_292493</name>
</gene>
<feature type="compositionally biased region" description="Low complexity" evidence="1">
    <location>
        <begin position="245"/>
        <end position="254"/>
    </location>
</feature>
<evidence type="ECO:0000313" key="3">
    <source>
        <dbReference type="Proteomes" id="UP000307440"/>
    </source>
</evidence>
<name>A0A5C3LDA6_COPMA</name>
<proteinExistence type="predicted"/>
<feature type="region of interest" description="Disordered" evidence="1">
    <location>
        <begin position="431"/>
        <end position="520"/>
    </location>
</feature>
<feature type="region of interest" description="Disordered" evidence="1">
    <location>
        <begin position="181"/>
        <end position="403"/>
    </location>
</feature>
<accession>A0A5C3LDA6</accession>
<feature type="compositionally biased region" description="Polar residues" evidence="1">
    <location>
        <begin position="268"/>
        <end position="288"/>
    </location>
</feature>
<dbReference type="OrthoDB" id="3066311at2759"/>
<feature type="compositionally biased region" description="Polar residues" evidence="1">
    <location>
        <begin position="330"/>
        <end position="343"/>
    </location>
</feature>
<evidence type="ECO:0000313" key="2">
    <source>
        <dbReference type="EMBL" id="TFK26391.1"/>
    </source>
</evidence>
<feature type="compositionally biased region" description="Low complexity" evidence="1">
    <location>
        <begin position="457"/>
        <end position="478"/>
    </location>
</feature>
<feature type="compositionally biased region" description="Low complexity" evidence="1">
    <location>
        <begin position="434"/>
        <end position="449"/>
    </location>
</feature>
<reference evidence="2 3" key="1">
    <citation type="journal article" date="2019" name="Nat. Ecol. Evol.">
        <title>Megaphylogeny resolves global patterns of mushroom evolution.</title>
        <authorList>
            <person name="Varga T."/>
            <person name="Krizsan K."/>
            <person name="Foldi C."/>
            <person name="Dima B."/>
            <person name="Sanchez-Garcia M."/>
            <person name="Sanchez-Ramirez S."/>
            <person name="Szollosi G.J."/>
            <person name="Szarkandi J.G."/>
            <person name="Papp V."/>
            <person name="Albert L."/>
            <person name="Andreopoulos W."/>
            <person name="Angelini C."/>
            <person name="Antonin V."/>
            <person name="Barry K.W."/>
            <person name="Bougher N.L."/>
            <person name="Buchanan P."/>
            <person name="Buyck B."/>
            <person name="Bense V."/>
            <person name="Catcheside P."/>
            <person name="Chovatia M."/>
            <person name="Cooper J."/>
            <person name="Damon W."/>
            <person name="Desjardin D."/>
            <person name="Finy P."/>
            <person name="Geml J."/>
            <person name="Haridas S."/>
            <person name="Hughes K."/>
            <person name="Justo A."/>
            <person name="Karasinski D."/>
            <person name="Kautmanova I."/>
            <person name="Kiss B."/>
            <person name="Kocsube S."/>
            <person name="Kotiranta H."/>
            <person name="LaButti K.M."/>
            <person name="Lechner B.E."/>
            <person name="Liimatainen K."/>
            <person name="Lipzen A."/>
            <person name="Lukacs Z."/>
            <person name="Mihaltcheva S."/>
            <person name="Morgado L.N."/>
            <person name="Niskanen T."/>
            <person name="Noordeloos M.E."/>
            <person name="Ohm R.A."/>
            <person name="Ortiz-Santana B."/>
            <person name="Ovrebo C."/>
            <person name="Racz N."/>
            <person name="Riley R."/>
            <person name="Savchenko A."/>
            <person name="Shiryaev A."/>
            <person name="Soop K."/>
            <person name="Spirin V."/>
            <person name="Szebenyi C."/>
            <person name="Tomsovsky M."/>
            <person name="Tulloss R.E."/>
            <person name="Uehling J."/>
            <person name="Grigoriev I.V."/>
            <person name="Vagvolgyi C."/>
            <person name="Papp T."/>
            <person name="Martin F.M."/>
            <person name="Miettinen O."/>
            <person name="Hibbett D.S."/>
            <person name="Nagy L.G."/>
        </authorList>
    </citation>
    <scope>NUCLEOTIDE SEQUENCE [LARGE SCALE GENOMIC DNA]</scope>
    <source>
        <strain evidence="2 3">CBS 121175</strain>
    </source>
</reference>
<dbReference type="EMBL" id="ML210175">
    <property type="protein sequence ID" value="TFK26391.1"/>
    <property type="molecule type" value="Genomic_DNA"/>
</dbReference>
<keyword evidence="3" id="KW-1185">Reference proteome</keyword>
<feature type="region of interest" description="Disordered" evidence="1">
    <location>
        <begin position="86"/>
        <end position="164"/>
    </location>
</feature>
<dbReference type="AlphaFoldDB" id="A0A5C3LDA6"/>
<sequence>MTHALQMPDVFVVPPEEDQVPAWLCFNAAEPLGEHSNPTEDLVPEIRVFDHEDDGDEDVFRRAAPFGQLQRSPDAQSVVDSLMSGDYYGEHATGDSDSDLDYESEYEDDRDPHRSRPQPTISSPRTERDAAEDSDVIEVVKVSRSRHHNENGHDYQVPPPPAINRTATLRAKASKALRSISSAFKSSKPRVQDVFPSRPSSRTSCRLSEDDAPKEAPQQPTTASRPHTPAAKVSRRLSQMFTAQSIRARSSSASFHDPKEKSAVSCPSEPTLSSSYSRPSQPAYSSHTHLPPSNPPLVYQDTPTSAPEPQPRSPSPNHSSRSTTRRFSKINLQNLFTFSSTQQGEDKEPVPATATDLDSGRSTPTLKRKSSSLPSTSSESSASGPHTPTSAEDGTQPDLRLVTKRSSILVQSTSQGISHLTFDDGFGRGLGILPSESSSSSQLSQTQQTPPAPTPAKQPFYRRFSSSSFRSSMESSTSVKQIVPTRSFTAPLASFVKRQPEQRPSVDEVDDSGVETGGKDDVSFEMRLDSLHFDDISFDADRFILDGVLDGR</sequence>
<dbReference type="Proteomes" id="UP000307440">
    <property type="component" value="Unassembled WGS sequence"/>
</dbReference>
<organism evidence="2 3">
    <name type="scientific">Coprinopsis marcescibilis</name>
    <name type="common">Agaric fungus</name>
    <name type="synonym">Psathyrella marcescibilis</name>
    <dbReference type="NCBI Taxonomy" id="230819"/>
    <lineage>
        <taxon>Eukaryota</taxon>
        <taxon>Fungi</taxon>
        <taxon>Dikarya</taxon>
        <taxon>Basidiomycota</taxon>
        <taxon>Agaricomycotina</taxon>
        <taxon>Agaricomycetes</taxon>
        <taxon>Agaricomycetidae</taxon>
        <taxon>Agaricales</taxon>
        <taxon>Agaricineae</taxon>
        <taxon>Psathyrellaceae</taxon>
        <taxon>Coprinopsis</taxon>
    </lineage>
</organism>